<reference evidence="2" key="1">
    <citation type="journal article" date="2015" name="Genome Announc.">
        <title>Draft genome sequence of the fungus Penicillium brasilianum MG11.</title>
        <authorList>
            <person name="Horn F."/>
            <person name="Linde J."/>
            <person name="Mattern D.J."/>
            <person name="Walther G."/>
            <person name="Guthke R."/>
            <person name="Brakhage A.A."/>
            <person name="Valiante V."/>
        </authorList>
    </citation>
    <scope>NUCLEOTIDE SEQUENCE [LARGE SCALE GENOMIC DNA]</scope>
    <source>
        <strain evidence="2">MG11</strain>
    </source>
</reference>
<evidence type="ECO:0000313" key="1">
    <source>
        <dbReference type="EMBL" id="CEJ58759.1"/>
    </source>
</evidence>
<protein>
    <submittedName>
        <fullName evidence="1">Uncharacterized protein</fullName>
    </submittedName>
</protein>
<organism evidence="1 2">
    <name type="scientific">Penicillium brasilianum</name>
    <dbReference type="NCBI Taxonomy" id="104259"/>
    <lineage>
        <taxon>Eukaryota</taxon>
        <taxon>Fungi</taxon>
        <taxon>Dikarya</taxon>
        <taxon>Ascomycota</taxon>
        <taxon>Pezizomycotina</taxon>
        <taxon>Eurotiomycetes</taxon>
        <taxon>Eurotiomycetidae</taxon>
        <taxon>Eurotiales</taxon>
        <taxon>Aspergillaceae</taxon>
        <taxon>Penicillium</taxon>
    </lineage>
</organism>
<dbReference type="OrthoDB" id="4311059at2759"/>
<dbReference type="EMBL" id="CDHK01000006">
    <property type="protein sequence ID" value="CEJ58759.1"/>
    <property type="molecule type" value="Genomic_DNA"/>
</dbReference>
<dbReference type="AlphaFoldDB" id="A0A0F7TPV6"/>
<keyword evidence="2" id="KW-1185">Reference proteome</keyword>
<dbReference type="InterPro" id="IPR029063">
    <property type="entry name" value="SAM-dependent_MTases_sf"/>
</dbReference>
<gene>
    <name evidence="1" type="ORF">PMG11_07405</name>
</gene>
<name>A0A0F7TPV6_PENBI</name>
<evidence type="ECO:0000313" key="2">
    <source>
        <dbReference type="Proteomes" id="UP000042958"/>
    </source>
</evidence>
<dbReference type="SUPFAM" id="SSF53335">
    <property type="entry name" value="S-adenosyl-L-methionine-dependent methyltransferases"/>
    <property type="match status" value="1"/>
</dbReference>
<accession>A0A0F7TPV6</accession>
<dbReference type="STRING" id="104259.A0A0F7TPV6"/>
<sequence length="110" mass="12454">MGENENDIAVDPYFYSMKGNDEPDDFRSETTSIASTIARGRLENGRRYQATKEDSYWGPSDEQQFEAFEISHILFLVLDHNQPNPLFRAPIGDSPKHILDIGTGKGSWAM</sequence>
<dbReference type="Proteomes" id="UP000042958">
    <property type="component" value="Unassembled WGS sequence"/>
</dbReference>
<proteinExistence type="predicted"/>